<dbReference type="PANTHER" id="PTHR24234">
    <property type="entry name" value="LYSOPHOSPHATIDIC ACID RECEPTOR 5/SPHINGOSYLPHOSPHORYLCHOLINE RECEPTOR"/>
    <property type="match status" value="1"/>
</dbReference>
<evidence type="ECO:0000256" key="9">
    <source>
        <dbReference type="ARBA" id="ARBA00023170"/>
    </source>
</evidence>
<feature type="domain" description="G-protein coupled receptors family 1 profile" evidence="14">
    <location>
        <begin position="37"/>
        <end position="285"/>
    </location>
</feature>
<evidence type="ECO:0000256" key="7">
    <source>
        <dbReference type="ARBA" id="ARBA00023136"/>
    </source>
</evidence>
<evidence type="ECO:0000256" key="2">
    <source>
        <dbReference type="ARBA" id="ARBA00010663"/>
    </source>
</evidence>
<reference evidence="16 18" key="2">
    <citation type="submission" date="2019-04" db="EMBL/GenBank/DDBJ databases">
        <authorList>
            <consortium name="Wellcome Sanger Institute Data Sharing"/>
        </authorList>
    </citation>
    <scope>NUCLEOTIDE SEQUENCE [LARGE SCALE GENOMIC DNA]</scope>
</reference>
<dbReference type="KEGG" id="sfm:108924006"/>
<dbReference type="FunFam" id="1.20.1070.10:FF:000065">
    <property type="entry name" value="G-protein coupled receptor 4"/>
    <property type="match status" value="1"/>
</dbReference>
<evidence type="ECO:0000313" key="15">
    <source>
        <dbReference type="EMBL" id="KPP66161.1"/>
    </source>
</evidence>
<dbReference type="GeneTree" id="ENSGT00950000183136"/>
<feature type="transmembrane region" description="Helical" evidence="13">
    <location>
        <begin position="20"/>
        <end position="43"/>
    </location>
</feature>
<evidence type="ECO:0000256" key="3">
    <source>
        <dbReference type="ARBA" id="ARBA00022475"/>
    </source>
</evidence>
<dbReference type="PRINTS" id="PR00237">
    <property type="entry name" value="GPCRRHODOPSN"/>
</dbReference>
<evidence type="ECO:0000256" key="4">
    <source>
        <dbReference type="ARBA" id="ARBA00022692"/>
    </source>
</evidence>
<evidence type="ECO:0000256" key="8">
    <source>
        <dbReference type="ARBA" id="ARBA00023157"/>
    </source>
</evidence>
<dbReference type="OrthoDB" id="6435638at2759"/>
<dbReference type="AlphaFoldDB" id="A0A0N8JYC6"/>
<reference evidence="15 17" key="1">
    <citation type="submission" date="2015-08" db="EMBL/GenBank/DDBJ databases">
        <title>The genome of the Asian arowana (Scleropages formosus).</title>
        <authorList>
            <person name="Tan M.H."/>
            <person name="Gan H.M."/>
            <person name="Croft L.J."/>
            <person name="Austin C.M."/>
        </authorList>
    </citation>
    <scope>NUCLEOTIDE SEQUENCE [LARGE SCALE GENOMIC DNA]</scope>
    <source>
        <strain evidence="15">Aro1</strain>
    </source>
</reference>
<keyword evidence="9 12" id="KW-0675">Receptor</keyword>
<dbReference type="InterPro" id="IPR017452">
    <property type="entry name" value="GPCR_Rhodpsn_7TM"/>
</dbReference>
<keyword evidence="4 12" id="KW-0812">Transmembrane</keyword>
<dbReference type="Proteomes" id="UP000034805">
    <property type="component" value="Unassembled WGS sequence"/>
</dbReference>
<evidence type="ECO:0000256" key="10">
    <source>
        <dbReference type="ARBA" id="ARBA00023180"/>
    </source>
</evidence>
<evidence type="ECO:0000256" key="6">
    <source>
        <dbReference type="ARBA" id="ARBA00023040"/>
    </source>
</evidence>
<dbReference type="PROSITE" id="PS00237">
    <property type="entry name" value="G_PROTEIN_RECEP_F1_1"/>
    <property type="match status" value="1"/>
</dbReference>
<dbReference type="InterPro" id="IPR000276">
    <property type="entry name" value="GPCR_Rhodpsn"/>
</dbReference>
<feature type="transmembrane region" description="Helical" evidence="13">
    <location>
        <begin position="136"/>
        <end position="156"/>
    </location>
</feature>
<feature type="transmembrane region" description="Helical" evidence="13">
    <location>
        <begin position="104"/>
        <end position="124"/>
    </location>
</feature>
<feature type="transmembrane region" description="Helical" evidence="13">
    <location>
        <begin position="228"/>
        <end position="246"/>
    </location>
</feature>
<keyword evidence="6 12" id="KW-0297">G-protein coupled receptor</keyword>
<accession>A0A0N8JYC6</accession>
<name>A0A0N8JYC6_SCLFO</name>
<reference evidence="16" key="3">
    <citation type="submission" date="2025-05" db="UniProtKB">
        <authorList>
            <consortium name="Ensembl"/>
        </authorList>
    </citation>
    <scope>IDENTIFICATION</scope>
</reference>
<gene>
    <name evidence="16" type="primary">GPR68</name>
    <name evidence="15" type="ORF">Z043_115369</name>
</gene>
<dbReference type="SUPFAM" id="SSF81321">
    <property type="entry name" value="Family A G protein-coupled receptor-like"/>
    <property type="match status" value="1"/>
</dbReference>
<dbReference type="GO" id="GO:0071467">
    <property type="term" value="P:cellular response to pH"/>
    <property type="evidence" value="ECO:0007669"/>
    <property type="project" value="TreeGrafter"/>
</dbReference>
<evidence type="ECO:0000256" key="12">
    <source>
        <dbReference type="RuleBase" id="RU000688"/>
    </source>
</evidence>
<evidence type="ECO:0000313" key="18">
    <source>
        <dbReference type="Proteomes" id="UP000694397"/>
    </source>
</evidence>
<keyword evidence="10" id="KW-0325">Glycoprotein</keyword>
<keyword evidence="3" id="KW-1003">Cell membrane</keyword>
<dbReference type="InterPro" id="IPR005389">
    <property type="entry name" value="OGR1_rcpt"/>
</dbReference>
<keyword evidence="5 13" id="KW-1133">Transmembrane helix</keyword>
<feature type="transmembrane region" description="Helical" evidence="13">
    <location>
        <begin position="186"/>
        <end position="207"/>
    </location>
</feature>
<evidence type="ECO:0000313" key="16">
    <source>
        <dbReference type="Ensembl" id="ENSSFOP00015003852.1"/>
    </source>
</evidence>
<keyword evidence="18" id="KW-1185">Reference proteome</keyword>
<dbReference type="GO" id="GO:0004930">
    <property type="term" value="F:G protein-coupled receptor activity"/>
    <property type="evidence" value="ECO:0007669"/>
    <property type="project" value="UniProtKB-KW"/>
</dbReference>
<organism evidence="15 17">
    <name type="scientific">Scleropages formosus</name>
    <name type="common">Asian bonytongue</name>
    <name type="synonym">Osteoglossum formosum</name>
    <dbReference type="NCBI Taxonomy" id="113540"/>
    <lineage>
        <taxon>Eukaryota</taxon>
        <taxon>Metazoa</taxon>
        <taxon>Chordata</taxon>
        <taxon>Craniata</taxon>
        <taxon>Vertebrata</taxon>
        <taxon>Euteleostomi</taxon>
        <taxon>Actinopterygii</taxon>
        <taxon>Neopterygii</taxon>
        <taxon>Teleostei</taxon>
        <taxon>Osteoglossocephala</taxon>
        <taxon>Osteoglossomorpha</taxon>
        <taxon>Osteoglossiformes</taxon>
        <taxon>Osteoglossidae</taxon>
        <taxon>Scleropages</taxon>
    </lineage>
</organism>
<keyword evidence="11 12" id="KW-0807">Transducer</keyword>
<comment type="subcellular location">
    <subcellularLocation>
        <location evidence="1">Cell membrane</location>
        <topology evidence="1">Multi-pass membrane protein</topology>
    </subcellularLocation>
</comment>
<feature type="transmembrane region" description="Helical" evidence="13">
    <location>
        <begin position="55"/>
        <end position="77"/>
    </location>
</feature>
<dbReference type="EMBL" id="JARO02005828">
    <property type="protein sequence ID" value="KPP66161.1"/>
    <property type="molecule type" value="Genomic_DNA"/>
</dbReference>
<evidence type="ECO:0000256" key="13">
    <source>
        <dbReference type="SAM" id="Phobius"/>
    </source>
</evidence>
<feature type="transmembrane region" description="Helical" evidence="13">
    <location>
        <begin position="266"/>
        <end position="288"/>
    </location>
</feature>
<dbReference type="Gene3D" id="1.20.1070.10">
    <property type="entry name" value="Rhodopsin 7-helix transmembrane proteins"/>
    <property type="match status" value="1"/>
</dbReference>
<dbReference type="Ensembl" id="ENSSFOT00015003916.2">
    <property type="protein sequence ID" value="ENSSFOP00015003852.1"/>
    <property type="gene ID" value="ENSSFOG00015002539.2"/>
</dbReference>
<evidence type="ECO:0000256" key="5">
    <source>
        <dbReference type="ARBA" id="ARBA00022989"/>
    </source>
</evidence>
<dbReference type="Proteomes" id="UP000694397">
    <property type="component" value="Chromosome 1"/>
</dbReference>
<dbReference type="PANTHER" id="PTHR24234:SF5">
    <property type="entry name" value="OVARIAN CANCER G-PROTEIN COUPLED RECEPTOR 1"/>
    <property type="match status" value="1"/>
</dbReference>
<comment type="similarity">
    <text evidence="2 12">Belongs to the G-protein coupled receptor 1 family.</text>
</comment>
<proteinExistence type="inferred from homology"/>
<evidence type="ECO:0000313" key="17">
    <source>
        <dbReference type="Proteomes" id="UP000034805"/>
    </source>
</evidence>
<dbReference type="PRINTS" id="PR01564">
    <property type="entry name" value="OGR1RECEPTOR"/>
</dbReference>
<evidence type="ECO:0000259" key="14">
    <source>
        <dbReference type="PROSITE" id="PS50262"/>
    </source>
</evidence>
<dbReference type="GO" id="GO:0005886">
    <property type="term" value="C:plasma membrane"/>
    <property type="evidence" value="ECO:0007669"/>
    <property type="project" value="UniProtKB-SubCell"/>
</dbReference>
<dbReference type="PROSITE" id="PS50262">
    <property type="entry name" value="G_PROTEIN_RECEP_F1_2"/>
    <property type="match status" value="1"/>
</dbReference>
<dbReference type="Pfam" id="PF00001">
    <property type="entry name" value="7tm_1"/>
    <property type="match status" value="1"/>
</dbReference>
<sequence length="341" mass="39573">MTNLTSHAGNHCEINHNIHQYLFSSTYIIVLLIGIPTNLYSLYHAFLQTRACNELGIYLLNLTASDLLYLASLPLWLQYFLQDDNWTHKEWLCNVCGFLLYENIYISVGFLCCISIDRFMAIAYPLRSSKFRTMRAASAVSAFIWLKEVAVGVILFQQKELSNDHTNHSLCFEHYPMMNWERYVNYYRFFMGFLFPLGILCASYFWVLRVVNKSSGTHSSQKARIKHLVTGTVVIFLVCFSPYHVLLMVRTLLENDCLFIQRIFNYYQFSLLLTSLNCLADPFLYCFVGENIRRDIQLRWSMCTRLLCCRKEVGYATSSDPATIKESAISRVVPLQSKPEA</sequence>
<evidence type="ECO:0000256" key="1">
    <source>
        <dbReference type="ARBA" id="ARBA00004651"/>
    </source>
</evidence>
<keyword evidence="7 13" id="KW-0472">Membrane</keyword>
<evidence type="ECO:0000256" key="11">
    <source>
        <dbReference type="ARBA" id="ARBA00023224"/>
    </source>
</evidence>
<keyword evidence="8" id="KW-1015">Disulfide bond</keyword>
<protein>
    <submittedName>
        <fullName evidence="16">G protein-coupled receptor 68</fullName>
    </submittedName>
    <submittedName>
        <fullName evidence="15">Ovarian cancer G-protein coupled receptor 1-like</fullName>
    </submittedName>
</protein>